<dbReference type="AlphaFoldDB" id="A0A075MWU1"/>
<reference evidence="1 2" key="1">
    <citation type="journal article" date="2014" name="PLoS ONE">
        <title>Genome Sequence of Candidatus Nitrososphaera evergladensis from Group I.1b Enriched from Everglades Soil Reveals Novel Genomic Features of the Ammonia-Oxidizing Archaea.</title>
        <authorList>
            <person name="Zhalnina K.V."/>
            <person name="Dias R."/>
            <person name="Leonard M.T."/>
            <person name="Dorr de Quadros P."/>
            <person name="Camargo F.A."/>
            <person name="Drew J.C."/>
            <person name="Farmerie W.G."/>
            <person name="Daroub S.H."/>
            <person name="Triplett E.W."/>
        </authorList>
    </citation>
    <scope>NUCLEOTIDE SEQUENCE [LARGE SCALE GENOMIC DNA]</scope>
    <source>
        <strain evidence="1 2">SR1</strain>
    </source>
</reference>
<protein>
    <submittedName>
        <fullName evidence="1">Uncharacterized protein</fullName>
    </submittedName>
</protein>
<evidence type="ECO:0000313" key="2">
    <source>
        <dbReference type="Proteomes" id="UP000028194"/>
    </source>
</evidence>
<dbReference type="EMBL" id="CP007174">
    <property type="protein sequence ID" value="AIF85117.1"/>
    <property type="molecule type" value="Genomic_DNA"/>
</dbReference>
<keyword evidence="2" id="KW-1185">Reference proteome</keyword>
<gene>
    <name evidence="1" type="ORF">NTE_03083</name>
</gene>
<name>A0A075MWU1_9ARCH</name>
<dbReference type="HOGENOM" id="CLU_3112879_0_0_2"/>
<dbReference type="KEGG" id="nev:NTE_03083"/>
<dbReference type="STRING" id="1459636.NTE_03083"/>
<sequence length="50" mass="5818">MARMAKMERTARTETSSLYSIKTFFIIIYEHLHIPFAILKLQSKALSDQS</sequence>
<organism evidence="1 2">
    <name type="scientific">Candidatus Nitrososphaera evergladensis SR1</name>
    <dbReference type="NCBI Taxonomy" id="1459636"/>
    <lineage>
        <taxon>Archaea</taxon>
        <taxon>Nitrososphaerota</taxon>
        <taxon>Nitrososphaeria</taxon>
        <taxon>Nitrososphaerales</taxon>
        <taxon>Nitrososphaeraceae</taxon>
        <taxon>Nitrososphaera</taxon>
    </lineage>
</organism>
<dbReference type="Proteomes" id="UP000028194">
    <property type="component" value="Chromosome"/>
</dbReference>
<evidence type="ECO:0000313" key="1">
    <source>
        <dbReference type="EMBL" id="AIF85117.1"/>
    </source>
</evidence>
<accession>A0A075MWU1</accession>
<proteinExistence type="predicted"/>